<dbReference type="GO" id="GO:0000974">
    <property type="term" value="C:Prp19 complex"/>
    <property type="evidence" value="ECO:0007669"/>
    <property type="project" value="TreeGrafter"/>
</dbReference>
<keyword evidence="6" id="KW-0539">Nucleus</keyword>
<evidence type="ECO:0000256" key="1">
    <source>
        <dbReference type="ARBA" id="ARBA00004123"/>
    </source>
</evidence>
<dbReference type="InterPro" id="IPR008409">
    <property type="entry name" value="SPF27"/>
</dbReference>
<sequence>MTLFEEMINRVTPLSVRSAVIECHSLTSSGPKDDIWIVGGPSASGNPPVSVNMRIVTWSWSLRDIHRLGGDPGISIQLQIQVHVELEYLQLPSTLFKMSLINEVHDSLPYIDAEPSAVARQKAQQLINAELAPEHTSTLHPSIPASPESKFSALIQQELERKATGAPLTGGIDLTRYEAPEPPTRTSDTEAPNLPEWRETLQKAYVSSSHLTKRHENLTLLEEHGKNAWLIGNSQLEEILRGMEKELAETKSASEEVNKQRKIAQDASSGEMTSLEETWKRGVGAVLEVELASEGLRMQILEQRRSAAQQQAR</sequence>
<dbReference type="AlphaFoldDB" id="A0A1S9RA74"/>
<comment type="similarity">
    <text evidence="2">Belongs to the SPF27 family.</text>
</comment>
<comment type="subcellular location">
    <subcellularLocation>
        <location evidence="1">Nucleus</location>
    </subcellularLocation>
</comment>
<feature type="region of interest" description="Disordered" evidence="7">
    <location>
        <begin position="167"/>
        <end position="192"/>
    </location>
</feature>
<evidence type="ECO:0000256" key="3">
    <source>
        <dbReference type="ARBA" id="ARBA00022664"/>
    </source>
</evidence>
<proteinExistence type="inferred from homology"/>
<evidence type="ECO:0000256" key="2">
    <source>
        <dbReference type="ARBA" id="ARBA00010788"/>
    </source>
</evidence>
<feature type="compositionally biased region" description="Basic and acidic residues" evidence="7">
    <location>
        <begin position="250"/>
        <end position="259"/>
    </location>
</feature>
<comment type="caution">
    <text evidence="8">The sequence shown here is derived from an EMBL/GenBank/DDBJ whole genome shotgun (WGS) entry which is preliminary data.</text>
</comment>
<dbReference type="PANTHER" id="PTHR13296:SF0">
    <property type="entry name" value="PRE-MRNA-SPLICING FACTOR SPF27"/>
    <property type="match status" value="1"/>
</dbReference>
<organism evidence="8 9">
    <name type="scientific">Penicillium brasilianum</name>
    <dbReference type="NCBI Taxonomy" id="104259"/>
    <lineage>
        <taxon>Eukaryota</taxon>
        <taxon>Fungi</taxon>
        <taxon>Dikarya</taxon>
        <taxon>Ascomycota</taxon>
        <taxon>Pezizomycotina</taxon>
        <taxon>Eurotiomycetes</taxon>
        <taxon>Eurotiomycetidae</taxon>
        <taxon>Eurotiales</taxon>
        <taxon>Aspergillaceae</taxon>
        <taxon>Penicillium</taxon>
    </lineage>
</organism>
<dbReference type="EMBL" id="LJBN01000220">
    <property type="protein sequence ID" value="OOQ82397.1"/>
    <property type="molecule type" value="Genomic_DNA"/>
</dbReference>
<protein>
    <submittedName>
        <fullName evidence="8">BCAS2 family protein</fullName>
    </submittedName>
</protein>
<evidence type="ECO:0000256" key="5">
    <source>
        <dbReference type="ARBA" id="ARBA00023187"/>
    </source>
</evidence>
<feature type="region of interest" description="Disordered" evidence="7">
    <location>
        <begin position="250"/>
        <end position="277"/>
    </location>
</feature>
<keyword evidence="3" id="KW-0507">mRNA processing</keyword>
<evidence type="ECO:0000256" key="6">
    <source>
        <dbReference type="ARBA" id="ARBA00023242"/>
    </source>
</evidence>
<dbReference type="GO" id="GO:0071011">
    <property type="term" value="C:precatalytic spliceosome"/>
    <property type="evidence" value="ECO:0007669"/>
    <property type="project" value="TreeGrafter"/>
</dbReference>
<evidence type="ECO:0000313" key="8">
    <source>
        <dbReference type="EMBL" id="OOQ82397.1"/>
    </source>
</evidence>
<reference evidence="9" key="1">
    <citation type="submission" date="2015-09" db="EMBL/GenBank/DDBJ databases">
        <authorList>
            <person name="Fill T.P."/>
            <person name="Baretta J.F."/>
            <person name="de Almeida L.G."/>
            <person name="Rocha M."/>
            <person name="de Souza D.H."/>
            <person name="Malavazi I."/>
            <person name="Cerdeira L.T."/>
            <person name="Hong H."/>
            <person name="Samborskyy M."/>
            <person name="de Vasconcelos A.T."/>
            <person name="Leadlay P."/>
            <person name="Rodrigues-Filho E."/>
        </authorList>
    </citation>
    <scope>NUCLEOTIDE SEQUENCE [LARGE SCALE GENOMIC DNA]</scope>
    <source>
        <strain evidence="9">LaBioMMi 136</strain>
    </source>
</reference>
<dbReference type="GO" id="GO:0008380">
    <property type="term" value="P:RNA splicing"/>
    <property type="evidence" value="ECO:0007669"/>
    <property type="project" value="UniProtKB-KW"/>
</dbReference>
<feature type="compositionally biased region" description="Polar residues" evidence="7">
    <location>
        <begin position="266"/>
        <end position="276"/>
    </location>
</feature>
<evidence type="ECO:0000256" key="4">
    <source>
        <dbReference type="ARBA" id="ARBA00022728"/>
    </source>
</evidence>
<evidence type="ECO:0000313" key="9">
    <source>
        <dbReference type="Proteomes" id="UP000190744"/>
    </source>
</evidence>
<evidence type="ECO:0000256" key="7">
    <source>
        <dbReference type="SAM" id="MobiDB-lite"/>
    </source>
</evidence>
<keyword evidence="5" id="KW-0508">mRNA splicing</keyword>
<dbReference type="GO" id="GO:0071013">
    <property type="term" value="C:catalytic step 2 spliceosome"/>
    <property type="evidence" value="ECO:0007669"/>
    <property type="project" value="TreeGrafter"/>
</dbReference>
<dbReference type="Proteomes" id="UP000190744">
    <property type="component" value="Unassembled WGS sequence"/>
</dbReference>
<gene>
    <name evidence="8" type="ORF">PEBR_39175</name>
</gene>
<dbReference type="PANTHER" id="PTHR13296">
    <property type="entry name" value="BCAS2 PROTEIN"/>
    <property type="match status" value="1"/>
</dbReference>
<accession>A0A1S9RA74</accession>
<dbReference type="GO" id="GO:0006397">
    <property type="term" value="P:mRNA processing"/>
    <property type="evidence" value="ECO:0007669"/>
    <property type="project" value="UniProtKB-KW"/>
</dbReference>
<name>A0A1S9RA74_PENBI</name>
<keyword evidence="4" id="KW-0747">Spliceosome</keyword>
<dbReference type="Pfam" id="PF05700">
    <property type="entry name" value="BCAS2"/>
    <property type="match status" value="1"/>
</dbReference>